<gene>
    <name evidence="3" type="ordered locus">Mjls_2658</name>
</gene>
<dbReference type="InterPro" id="IPR025240">
    <property type="entry name" value="DUF4189"/>
</dbReference>
<dbReference type="Pfam" id="PF13827">
    <property type="entry name" value="DUF4189"/>
    <property type="match status" value="1"/>
</dbReference>
<proteinExistence type="predicted"/>
<feature type="chain" id="PRO_5038928913" description="DUF4189 domain-containing protein" evidence="1">
    <location>
        <begin position="23"/>
        <end position="133"/>
    </location>
</feature>
<evidence type="ECO:0000313" key="3">
    <source>
        <dbReference type="EMBL" id="ABN98438.1"/>
    </source>
</evidence>
<accession>A0A5Q5CGX9</accession>
<evidence type="ECO:0000259" key="2">
    <source>
        <dbReference type="Pfam" id="PF13827"/>
    </source>
</evidence>
<protein>
    <recommendedName>
        <fullName evidence="2">DUF4189 domain-containing protein</fullName>
    </recommendedName>
</protein>
<keyword evidence="1" id="KW-0732">Signal</keyword>
<feature type="signal peptide" evidence="1">
    <location>
        <begin position="1"/>
        <end position="22"/>
    </location>
</feature>
<organism evidence="3">
    <name type="scientific">Mycobacterium sp. (strain JLS)</name>
    <dbReference type="NCBI Taxonomy" id="164757"/>
    <lineage>
        <taxon>Bacteria</taxon>
        <taxon>Bacillati</taxon>
        <taxon>Actinomycetota</taxon>
        <taxon>Actinomycetes</taxon>
        <taxon>Mycobacteriales</taxon>
        <taxon>Mycobacteriaceae</taxon>
        <taxon>Mycobacterium</taxon>
    </lineage>
</organism>
<dbReference type="EMBL" id="CP000580">
    <property type="protein sequence ID" value="ABN98438.1"/>
    <property type="molecule type" value="Genomic_DNA"/>
</dbReference>
<sequence precursor="true">MVRIRSAPMVALRRLLVTSLVAGCLGGGAAFTAPTAGALGWGAIAVSPDTGKVGYTKGYNSAIEAERAAIGLCSARDCRAVVNFTKGCGAVAQAPDAWWAPGVGRDSAGAQRMALISCSRHGAGCRVVGVSCT</sequence>
<dbReference type="AlphaFoldDB" id="A0A5Q5CGX9"/>
<feature type="domain" description="DUF4189" evidence="2">
    <location>
        <begin position="41"/>
        <end position="132"/>
    </location>
</feature>
<reference evidence="3" key="1">
    <citation type="submission" date="2007-02" db="EMBL/GenBank/DDBJ databases">
        <title>Complete sequence of Mycobacterium sp. JLS.</title>
        <authorList>
            <consortium name="US DOE Joint Genome Institute"/>
            <person name="Copeland A."/>
            <person name="Lucas S."/>
            <person name="Lapidus A."/>
            <person name="Barry K."/>
            <person name="Detter J.C."/>
            <person name="Glavina del Rio T."/>
            <person name="Hammon N."/>
            <person name="Israni S."/>
            <person name="Dalin E."/>
            <person name="Tice H."/>
            <person name="Pitluck S."/>
            <person name="Chain P."/>
            <person name="Malfatti S."/>
            <person name="Shin M."/>
            <person name="Vergez L."/>
            <person name="Schmutz J."/>
            <person name="Larimer F."/>
            <person name="Land M."/>
            <person name="Hauser L."/>
            <person name="Kyrpides N."/>
            <person name="Mikhailova N."/>
            <person name="Miller C.D."/>
            <person name="Anderson A.J."/>
            <person name="Sims R.C."/>
            <person name="Richardson P."/>
        </authorList>
    </citation>
    <scope>NUCLEOTIDE SEQUENCE [LARGE SCALE GENOMIC DNA]</scope>
    <source>
        <strain evidence="3">JLS</strain>
    </source>
</reference>
<dbReference type="KEGG" id="mjl:Mjls_2658"/>
<evidence type="ECO:0000256" key="1">
    <source>
        <dbReference type="SAM" id="SignalP"/>
    </source>
</evidence>
<name>A0A5Q5CGX9_MYCSJ</name>